<reference evidence="2" key="2">
    <citation type="submission" date="2022-06" db="UniProtKB">
        <authorList>
            <consortium name="EnsemblMetazoa"/>
        </authorList>
    </citation>
    <scope>IDENTIFICATION</scope>
    <source>
        <strain evidence="2">DF5081</strain>
    </source>
</reference>
<dbReference type="PANTHER" id="PTHR35373">
    <property type="entry name" value="PROTEIN CBG16894"/>
    <property type="match status" value="1"/>
</dbReference>
<sequence>MEVVQNSSASNFPKSVMNVIRRALSFRSKRSSQDSTESSAEAFFEMQRVVPALPATAKKTPKKRINSLPNSEVASTSASCSNSPSVYEDPFVAVTADGTIYVKHYYNYHNKAEFHLENIRIPQVKRNSRVIKAKDVVKVYYAEGQSCKDEFLCKSWGCCINNVWWASHLNRMEGGNTYTNVVLIDDSSSMYAGFSVINIDAFAESIQCVGLPKDAPFQSGLPSPPISMLKIPYIDEDEDDVPKKRKPRHKHVSSSNPQRE</sequence>
<protein>
    <submittedName>
        <fullName evidence="2">Uncharacterized protein</fullName>
    </submittedName>
</protein>
<keyword evidence="3" id="KW-1185">Reference proteome</keyword>
<feature type="compositionally biased region" description="Low complexity" evidence="1">
    <location>
        <begin position="70"/>
        <end position="85"/>
    </location>
</feature>
<dbReference type="PANTHER" id="PTHR35373:SF1">
    <property type="entry name" value="SET DOMAIN-CONTAINING PROTEIN"/>
    <property type="match status" value="1"/>
</dbReference>
<evidence type="ECO:0000313" key="3">
    <source>
        <dbReference type="Proteomes" id="UP000005237"/>
    </source>
</evidence>
<name>A0A8R1ECS4_CAEJA</name>
<feature type="compositionally biased region" description="Basic residues" evidence="1">
    <location>
        <begin position="243"/>
        <end position="252"/>
    </location>
</feature>
<evidence type="ECO:0000313" key="2">
    <source>
        <dbReference type="EnsemblMetazoa" id="CJA33100.1"/>
    </source>
</evidence>
<feature type="region of interest" description="Disordered" evidence="1">
    <location>
        <begin position="55"/>
        <end position="85"/>
    </location>
</feature>
<dbReference type="AlphaFoldDB" id="A0A8R1ECS4"/>
<evidence type="ECO:0000256" key="1">
    <source>
        <dbReference type="SAM" id="MobiDB-lite"/>
    </source>
</evidence>
<dbReference type="EnsemblMetazoa" id="CJA33100.1">
    <property type="protein sequence ID" value="CJA33100.1"/>
    <property type="gene ID" value="WBGene00208947"/>
</dbReference>
<organism evidence="2 3">
    <name type="scientific">Caenorhabditis japonica</name>
    <dbReference type="NCBI Taxonomy" id="281687"/>
    <lineage>
        <taxon>Eukaryota</taxon>
        <taxon>Metazoa</taxon>
        <taxon>Ecdysozoa</taxon>
        <taxon>Nematoda</taxon>
        <taxon>Chromadorea</taxon>
        <taxon>Rhabditida</taxon>
        <taxon>Rhabditina</taxon>
        <taxon>Rhabditomorpha</taxon>
        <taxon>Rhabditoidea</taxon>
        <taxon>Rhabditidae</taxon>
        <taxon>Peloderinae</taxon>
        <taxon>Caenorhabditis</taxon>
    </lineage>
</organism>
<proteinExistence type="predicted"/>
<dbReference type="Proteomes" id="UP000005237">
    <property type="component" value="Unassembled WGS sequence"/>
</dbReference>
<accession>A0A8R1ECS4</accession>
<reference evidence="3" key="1">
    <citation type="submission" date="2010-08" db="EMBL/GenBank/DDBJ databases">
        <authorList>
            <consortium name="Caenorhabditis japonica Sequencing Consortium"/>
            <person name="Wilson R.K."/>
        </authorList>
    </citation>
    <scope>NUCLEOTIDE SEQUENCE [LARGE SCALE GENOMIC DNA]</scope>
    <source>
        <strain evidence="3">DF5081</strain>
    </source>
</reference>
<feature type="region of interest" description="Disordered" evidence="1">
    <location>
        <begin position="237"/>
        <end position="260"/>
    </location>
</feature>